<dbReference type="AlphaFoldDB" id="A0A2P8GS87"/>
<evidence type="ECO:0000313" key="5">
    <source>
        <dbReference type="Proteomes" id="UP000241203"/>
    </source>
</evidence>
<keyword evidence="6" id="KW-1185">Reference proteome</keyword>
<sequence>MTVHPNLLPELAAVAGAADIDIADLASARRVTDDASRRAIEALSYEGVDVTDIVAPGLGDDPDVPIRFLRPTGRGGTLPVLLAIHGGGFVLGRAQEFEYFCLEVVRELGIAVANVDYRLAPETPFPGPLDDCYAALLHVSSSAGELGIDPGLLAVAGSSAGGGLAAGIVLRARDEGGPPIAYQLLLSPAVDDRAGTGSTAELVWRYYLGPSYAGRTDPGVSAYAAPARATDLSGLPPTYIAAMEIDPVRNQDIEFAVRLLDAGVSVELHSHPGTFHGSFEFAPAAPSSARIRDGMLGGLARALGLAPRPG</sequence>
<dbReference type="PANTHER" id="PTHR48081:SF8">
    <property type="entry name" value="ALPHA_BETA HYDROLASE FOLD-3 DOMAIN-CONTAINING PROTEIN-RELATED"/>
    <property type="match status" value="1"/>
</dbReference>
<evidence type="ECO:0000313" key="3">
    <source>
        <dbReference type="EMBL" id="PSL36828.1"/>
    </source>
</evidence>
<dbReference type="Proteomes" id="UP000241203">
    <property type="component" value="Unassembled WGS sequence"/>
</dbReference>
<dbReference type="InterPro" id="IPR029058">
    <property type="entry name" value="AB_hydrolase_fold"/>
</dbReference>
<accession>A0A2P8GS87</accession>
<evidence type="ECO:0000259" key="2">
    <source>
        <dbReference type="Pfam" id="PF07859"/>
    </source>
</evidence>
<dbReference type="Proteomes" id="UP000268291">
    <property type="component" value="Unassembled WGS sequence"/>
</dbReference>
<evidence type="ECO:0000313" key="6">
    <source>
        <dbReference type="Proteomes" id="UP000268291"/>
    </source>
</evidence>
<organism evidence="3 5">
    <name type="scientific">Labedella gwakjiensis</name>
    <dbReference type="NCBI Taxonomy" id="390269"/>
    <lineage>
        <taxon>Bacteria</taxon>
        <taxon>Bacillati</taxon>
        <taxon>Actinomycetota</taxon>
        <taxon>Actinomycetes</taxon>
        <taxon>Micrococcales</taxon>
        <taxon>Microbacteriaceae</taxon>
        <taxon>Labedella</taxon>
    </lineage>
</organism>
<reference evidence="3 5" key="1">
    <citation type="submission" date="2018-03" db="EMBL/GenBank/DDBJ databases">
        <title>Genomic Encyclopedia of Archaeal and Bacterial Type Strains, Phase II (KMG-II): from individual species to whole genera.</title>
        <authorList>
            <person name="Goeker M."/>
        </authorList>
    </citation>
    <scope>NUCLEOTIDE SEQUENCE [LARGE SCALE GENOMIC DNA]</scope>
    <source>
        <strain evidence="3 5">DSM 21548</strain>
    </source>
</reference>
<dbReference type="Pfam" id="PF07859">
    <property type="entry name" value="Abhydrolase_3"/>
    <property type="match status" value="1"/>
</dbReference>
<dbReference type="InterPro" id="IPR050300">
    <property type="entry name" value="GDXG_lipolytic_enzyme"/>
</dbReference>
<reference evidence="4 6" key="2">
    <citation type="submission" date="2018-12" db="EMBL/GenBank/DDBJ databases">
        <authorList>
            <person name="hu s."/>
            <person name="Xu Y."/>
            <person name="Xu B."/>
            <person name="Li F."/>
        </authorList>
    </citation>
    <scope>NUCLEOTIDE SEQUENCE [LARGE SCALE GENOMIC DNA]</scope>
    <source>
        <strain evidence="4 6">KSW2-17</strain>
    </source>
</reference>
<dbReference type="GO" id="GO:0016787">
    <property type="term" value="F:hydrolase activity"/>
    <property type="evidence" value="ECO:0007669"/>
    <property type="project" value="UniProtKB-KW"/>
</dbReference>
<proteinExistence type="predicted"/>
<feature type="domain" description="Alpha/beta hydrolase fold-3" evidence="2">
    <location>
        <begin position="82"/>
        <end position="278"/>
    </location>
</feature>
<comment type="caution">
    <text evidence="3">The sequence shown here is derived from an EMBL/GenBank/DDBJ whole genome shotgun (WGS) entry which is preliminary data.</text>
</comment>
<evidence type="ECO:0000313" key="4">
    <source>
        <dbReference type="EMBL" id="RUQ84333.1"/>
    </source>
</evidence>
<gene>
    <name evidence="3" type="ORF">CLV49_0426</name>
    <name evidence="4" type="ORF">ELQ93_16110</name>
</gene>
<dbReference type="EMBL" id="RZGY01000003">
    <property type="protein sequence ID" value="RUQ84333.1"/>
    <property type="molecule type" value="Genomic_DNA"/>
</dbReference>
<evidence type="ECO:0000256" key="1">
    <source>
        <dbReference type="ARBA" id="ARBA00022801"/>
    </source>
</evidence>
<keyword evidence="1 4" id="KW-0378">Hydrolase</keyword>
<dbReference type="RefSeq" id="WP_106562059.1">
    <property type="nucleotide sequence ID" value="NZ_PYAU01000001.1"/>
</dbReference>
<dbReference type="SUPFAM" id="SSF53474">
    <property type="entry name" value="alpha/beta-Hydrolases"/>
    <property type="match status" value="1"/>
</dbReference>
<protein>
    <submittedName>
        <fullName evidence="3">Acetyl esterase/lipase</fullName>
    </submittedName>
    <submittedName>
        <fullName evidence="4">Alpha/beta hydrolase</fullName>
    </submittedName>
</protein>
<dbReference type="PANTHER" id="PTHR48081">
    <property type="entry name" value="AB HYDROLASE SUPERFAMILY PROTEIN C4A8.06C"/>
    <property type="match status" value="1"/>
</dbReference>
<dbReference type="InterPro" id="IPR013094">
    <property type="entry name" value="AB_hydrolase_3"/>
</dbReference>
<dbReference type="EMBL" id="PYAU01000001">
    <property type="protein sequence ID" value="PSL36828.1"/>
    <property type="molecule type" value="Genomic_DNA"/>
</dbReference>
<dbReference type="Gene3D" id="3.40.50.1820">
    <property type="entry name" value="alpha/beta hydrolase"/>
    <property type="match status" value="1"/>
</dbReference>
<name>A0A2P8GS87_9MICO</name>
<dbReference type="OrthoDB" id="9803828at2"/>